<sequence length="294" mass="32271">MVNRRVRHWLLAVALALICTIGMAQAQPGGASDAVAKDTPLQHLPALRGDYFLHASAAVGRSFHIYVRLPEGYDPDAPQRYPVVYLLDGDSLFPILAANHLFLTYDDGLPEAIVVGIAYGGFESSVNRRGYDFSAPAADAREDQGGADRFLALLREELLPEVERRYAADPMRRILFGQSRGGYFVLYSAFVAPDLFWGRIASNPAFDPGRGRFFAAPPAAVRDDLGLVVTSGARDWPALRESALAWFDAWRDRQDAPWAVHLHTVPDGTHAADSVNSYRAGMGWLFGKRDGGAR</sequence>
<dbReference type="OrthoDB" id="6381520at2"/>
<evidence type="ECO:0000256" key="3">
    <source>
        <dbReference type="SAM" id="SignalP"/>
    </source>
</evidence>
<dbReference type="GO" id="GO:0016788">
    <property type="term" value="F:hydrolase activity, acting on ester bonds"/>
    <property type="evidence" value="ECO:0007669"/>
    <property type="project" value="TreeGrafter"/>
</dbReference>
<feature type="signal peptide" evidence="3">
    <location>
        <begin position="1"/>
        <end position="26"/>
    </location>
</feature>
<feature type="chain" id="PRO_5020937397" evidence="3">
    <location>
        <begin position="27"/>
        <end position="294"/>
    </location>
</feature>
<dbReference type="AlphaFoldDB" id="A0A4V3AM49"/>
<dbReference type="Pfam" id="PF00756">
    <property type="entry name" value="Esterase"/>
    <property type="match status" value="1"/>
</dbReference>
<dbReference type="Gene3D" id="3.40.50.1820">
    <property type="entry name" value="alpha/beta hydrolase"/>
    <property type="match status" value="1"/>
</dbReference>
<evidence type="ECO:0000313" key="5">
    <source>
        <dbReference type="Proteomes" id="UP000294796"/>
    </source>
</evidence>
<evidence type="ECO:0000256" key="1">
    <source>
        <dbReference type="ARBA" id="ARBA00005622"/>
    </source>
</evidence>
<comment type="caution">
    <text evidence="4">The sequence shown here is derived from an EMBL/GenBank/DDBJ whole genome shotgun (WGS) entry which is preliminary data.</text>
</comment>
<proteinExistence type="inferred from homology"/>
<keyword evidence="3" id="KW-0732">Signal</keyword>
<comment type="similarity">
    <text evidence="1">Belongs to the esterase D family.</text>
</comment>
<evidence type="ECO:0000313" key="4">
    <source>
        <dbReference type="EMBL" id="TDK21760.1"/>
    </source>
</evidence>
<keyword evidence="5" id="KW-1185">Reference proteome</keyword>
<accession>A0A4V3AM49</accession>
<organism evidence="4 5">
    <name type="scientific">Luteimonas aestuarii</name>
    <dbReference type="NCBI Taxonomy" id="453837"/>
    <lineage>
        <taxon>Bacteria</taxon>
        <taxon>Pseudomonadati</taxon>
        <taxon>Pseudomonadota</taxon>
        <taxon>Gammaproteobacteria</taxon>
        <taxon>Lysobacterales</taxon>
        <taxon>Lysobacteraceae</taxon>
        <taxon>Luteimonas</taxon>
    </lineage>
</organism>
<reference evidence="4 5" key="1">
    <citation type="submission" date="2019-03" db="EMBL/GenBank/DDBJ databases">
        <title>Luteimonas zhaokaii sp.nov., isolated from the rectal contents of Plateau pika in Yushu, Qinghai Province, China.</title>
        <authorList>
            <person name="Zhang G."/>
        </authorList>
    </citation>
    <scope>NUCLEOTIDE SEQUENCE [LARGE SCALE GENOMIC DNA]</scope>
    <source>
        <strain evidence="4 5">B9</strain>
    </source>
</reference>
<dbReference type="PANTHER" id="PTHR40841:SF2">
    <property type="entry name" value="SIDEROPHORE-DEGRADING ESTERASE (EUROFUNG)"/>
    <property type="match status" value="1"/>
</dbReference>
<keyword evidence="2 4" id="KW-0378">Hydrolase</keyword>
<dbReference type="SUPFAM" id="SSF53474">
    <property type="entry name" value="alpha/beta-Hydrolases"/>
    <property type="match status" value="1"/>
</dbReference>
<dbReference type="InterPro" id="IPR052558">
    <property type="entry name" value="Siderophore_Hydrolase_D"/>
</dbReference>
<dbReference type="Proteomes" id="UP000294796">
    <property type="component" value="Unassembled WGS sequence"/>
</dbReference>
<name>A0A4V3AM49_9GAMM</name>
<gene>
    <name evidence="4" type="ORF">E2F46_14575</name>
</gene>
<dbReference type="InterPro" id="IPR029058">
    <property type="entry name" value="AB_hydrolase_fold"/>
</dbReference>
<dbReference type="PANTHER" id="PTHR40841">
    <property type="entry name" value="SIDEROPHORE TRIACETYLFUSARININE C ESTERASE"/>
    <property type="match status" value="1"/>
</dbReference>
<protein>
    <submittedName>
        <fullName evidence="4">Alpha/beta hydrolase</fullName>
    </submittedName>
</protein>
<dbReference type="InterPro" id="IPR000801">
    <property type="entry name" value="Esterase-like"/>
</dbReference>
<evidence type="ECO:0000256" key="2">
    <source>
        <dbReference type="ARBA" id="ARBA00022801"/>
    </source>
</evidence>
<dbReference type="EMBL" id="SMTF01000015">
    <property type="protein sequence ID" value="TDK21760.1"/>
    <property type="molecule type" value="Genomic_DNA"/>
</dbReference>